<reference evidence="3 4" key="1">
    <citation type="submission" date="2018-10" db="EMBL/GenBank/DDBJ databases">
        <title>Sinomicrobium pectinilyticum sp. nov., a pectinase-producing bacterium isolated from alkaline and saline soil, and emended description of the genus Sinomicrobium.</title>
        <authorList>
            <person name="Cheng B."/>
            <person name="Li C."/>
            <person name="Lai Q."/>
            <person name="Du M."/>
            <person name="Shao Z."/>
            <person name="Xu P."/>
            <person name="Yang C."/>
        </authorList>
    </citation>
    <scope>NUCLEOTIDE SEQUENCE [LARGE SCALE GENOMIC DNA]</scope>
    <source>
        <strain evidence="3 4">5DNS001</strain>
    </source>
</reference>
<protein>
    <submittedName>
        <fullName evidence="3">GNAT family N-acetyltransferase</fullName>
    </submittedName>
</protein>
<dbReference type="Pfam" id="PF00583">
    <property type="entry name" value="Acetyltransf_1"/>
    <property type="match status" value="1"/>
</dbReference>
<dbReference type="InterPro" id="IPR000182">
    <property type="entry name" value="GNAT_dom"/>
</dbReference>
<dbReference type="SUPFAM" id="SSF55729">
    <property type="entry name" value="Acyl-CoA N-acyltransferases (Nat)"/>
    <property type="match status" value="1"/>
</dbReference>
<accession>A0A3N0EXG9</accession>
<dbReference type="PANTHER" id="PTHR13947:SF37">
    <property type="entry name" value="LD18367P"/>
    <property type="match status" value="1"/>
</dbReference>
<keyword evidence="4" id="KW-1185">Reference proteome</keyword>
<organism evidence="3 4">
    <name type="scientific">Sinomicrobium pectinilyticum</name>
    <dbReference type="NCBI Taxonomy" id="1084421"/>
    <lineage>
        <taxon>Bacteria</taxon>
        <taxon>Pseudomonadati</taxon>
        <taxon>Bacteroidota</taxon>
        <taxon>Flavobacteriia</taxon>
        <taxon>Flavobacteriales</taxon>
        <taxon>Flavobacteriaceae</taxon>
        <taxon>Sinomicrobium</taxon>
    </lineage>
</organism>
<dbReference type="PROSITE" id="PS51186">
    <property type="entry name" value="GNAT"/>
    <property type="match status" value="1"/>
</dbReference>
<dbReference type="InterPro" id="IPR016181">
    <property type="entry name" value="Acyl_CoA_acyltransferase"/>
</dbReference>
<keyword evidence="1 3" id="KW-0808">Transferase</keyword>
<evidence type="ECO:0000313" key="3">
    <source>
        <dbReference type="EMBL" id="RNL92595.1"/>
    </source>
</evidence>
<dbReference type="AlphaFoldDB" id="A0A3N0EXG9"/>
<dbReference type="InterPro" id="IPR050769">
    <property type="entry name" value="NAT_camello-type"/>
</dbReference>
<sequence>MTIREIQPEDNPQIARIIRQVLVDDMGAPKKGTAYEDRAVDRMFETYNTERSVYFVIEQGSTITGGGGIAPLAGHDGNVCELQKMYFLREARGMGLGEKMIDLCLQKAKEYGYDQCYLETMPYMEAAQKLYRKKGFRYIDAPMGNTGHCSCPVWMLKDLDVNPQVP</sequence>
<dbReference type="Proteomes" id="UP000267469">
    <property type="component" value="Unassembled WGS sequence"/>
</dbReference>
<dbReference type="EMBL" id="RJTM01000016">
    <property type="protein sequence ID" value="RNL92595.1"/>
    <property type="molecule type" value="Genomic_DNA"/>
</dbReference>
<evidence type="ECO:0000313" key="4">
    <source>
        <dbReference type="Proteomes" id="UP000267469"/>
    </source>
</evidence>
<gene>
    <name evidence="3" type="ORF">ED312_03565</name>
</gene>
<dbReference type="RefSeq" id="WP_123214638.1">
    <property type="nucleotide sequence ID" value="NZ_RJTM01000016.1"/>
</dbReference>
<evidence type="ECO:0000256" key="1">
    <source>
        <dbReference type="ARBA" id="ARBA00022679"/>
    </source>
</evidence>
<name>A0A3N0EXG9_SINP1</name>
<feature type="domain" description="N-acetyltransferase" evidence="2">
    <location>
        <begin position="1"/>
        <end position="160"/>
    </location>
</feature>
<dbReference type="PANTHER" id="PTHR13947">
    <property type="entry name" value="GNAT FAMILY N-ACETYLTRANSFERASE"/>
    <property type="match status" value="1"/>
</dbReference>
<dbReference type="GO" id="GO:0008080">
    <property type="term" value="F:N-acetyltransferase activity"/>
    <property type="evidence" value="ECO:0007669"/>
    <property type="project" value="InterPro"/>
</dbReference>
<proteinExistence type="predicted"/>
<comment type="caution">
    <text evidence="3">The sequence shown here is derived from an EMBL/GenBank/DDBJ whole genome shotgun (WGS) entry which is preliminary data.</text>
</comment>
<dbReference type="OrthoDB" id="5419426at2"/>
<dbReference type="CDD" id="cd04301">
    <property type="entry name" value="NAT_SF"/>
    <property type="match status" value="1"/>
</dbReference>
<evidence type="ECO:0000259" key="2">
    <source>
        <dbReference type="PROSITE" id="PS51186"/>
    </source>
</evidence>
<dbReference type="Gene3D" id="3.40.630.30">
    <property type="match status" value="1"/>
</dbReference>